<sequence>MSRAATATPPPQAYFPQRNTTPTMRHCSAPTVTAAHFSNRASYHHQPGKRRTKNLPNSVGGNGASPLKKPVSPTGPVTEGLGLSFEDLGAETAEAAHVPALARQESSVSYASASSTGSLQSTKSDVMSADSPYVQYDEVRTSPVSTATSVSSGLSRVPTQILTPVSIEPTLPISVPSPVEQSVEAQNVIQSANFHAPRASWVGKVAMAVVNTGVSMGMTFGQNQHKLKKDDSAIPQHVSTHPAASDAATSAASLFNSVDQPTYEELQALSFEEQSARKREWAEAENKRVTECARLCSQWPQSGYNISKHGPNGSSCFYQPQSYANPQHVASLMQRQAELEHSLCINSAMFFSCQRSPNHDSSDDDTELSIESYQSSQNSPTASTTLSNDEALAAATSEQRTAADIKAAMSSPLVSLNALPNSSQVSLQLDASPNSAKGPRSLTDLDLLASSMMLSQDDSAMDVDQNDAASIVSMAASSSFSDSRGVTRPGRAQSCGAKRPLVGESCEEEKRRKVDEAMVVEDAIETGVIMPQPSNVRSASSPNNRMSSSVPDLKKARAQAQAEQAPPAVFGHVVKTSDTHPIIISPFFPVDLLPILSQHLVMPPPTGPFSQMPLLLGSAIDVPSLLLSHGPPSHNPAIVPSPVQSLFRQTQITQQKHQLYPVGNLLLSSCPGKRLRMDGPSRGRGPVCRDLATDLRRIKNEGVGCLVCCLDDTELSLLGVPWETYREIAVDTGLDVIRLPMPDGFTPVSMGLFDAQVTLIATKYTLQGINVLVHCRGGVGRAGLTACAWAIKMGFVQPHPSLAIVEDAAKRQRRSSQDPPPAELEHQIVMSVVERVIAMIRCRRGLKAIESFEQVMFLARYVGWLREEVRRAQ</sequence>
<feature type="region of interest" description="Disordered" evidence="2">
    <location>
        <begin position="1"/>
        <end position="25"/>
    </location>
</feature>
<dbReference type="RefSeq" id="XP_066802250.1">
    <property type="nucleotide sequence ID" value="XM_066946871.1"/>
</dbReference>
<dbReference type="KEGG" id="kne:92181023"/>
<dbReference type="InterPro" id="IPR029021">
    <property type="entry name" value="Prot-tyrosine_phosphatase-like"/>
</dbReference>
<feature type="region of interest" description="Disordered" evidence="2">
    <location>
        <begin position="41"/>
        <end position="82"/>
    </location>
</feature>
<proteinExistence type="predicted"/>
<name>A0AAW0YKC4_9TREE</name>
<dbReference type="Proteomes" id="UP001388673">
    <property type="component" value="Unassembled WGS sequence"/>
</dbReference>
<feature type="compositionally biased region" description="Polar residues" evidence="2">
    <location>
        <begin position="369"/>
        <end position="386"/>
    </location>
</feature>
<dbReference type="InterPro" id="IPR050561">
    <property type="entry name" value="PTP"/>
</dbReference>
<dbReference type="SUPFAM" id="SSF52799">
    <property type="entry name" value="(Phosphotyrosine protein) phosphatases II"/>
    <property type="match status" value="1"/>
</dbReference>
<dbReference type="Gene3D" id="3.90.190.10">
    <property type="entry name" value="Protein tyrosine phosphatase superfamily"/>
    <property type="match status" value="1"/>
</dbReference>
<keyword evidence="1" id="KW-0378">Hydrolase</keyword>
<dbReference type="InterPro" id="IPR057023">
    <property type="entry name" value="PTP-SAK"/>
</dbReference>
<dbReference type="Pfam" id="PF22784">
    <property type="entry name" value="PTP-SAK"/>
    <property type="match status" value="1"/>
</dbReference>
<dbReference type="InterPro" id="IPR000387">
    <property type="entry name" value="Tyr_Pase_dom"/>
</dbReference>
<dbReference type="GeneID" id="92181023"/>
<evidence type="ECO:0000256" key="1">
    <source>
        <dbReference type="ARBA" id="ARBA00022801"/>
    </source>
</evidence>
<organism evidence="4 5">
    <name type="scientific">Kwoniella newhampshirensis</name>
    <dbReference type="NCBI Taxonomy" id="1651941"/>
    <lineage>
        <taxon>Eukaryota</taxon>
        <taxon>Fungi</taxon>
        <taxon>Dikarya</taxon>
        <taxon>Basidiomycota</taxon>
        <taxon>Agaricomycotina</taxon>
        <taxon>Tremellomycetes</taxon>
        <taxon>Tremellales</taxon>
        <taxon>Cryptococcaceae</taxon>
        <taxon>Kwoniella</taxon>
    </lineage>
</organism>
<accession>A0AAW0YKC4</accession>
<keyword evidence="5" id="KW-1185">Reference proteome</keyword>
<gene>
    <name evidence="4" type="ORF">IAR55_003765</name>
</gene>
<dbReference type="PROSITE" id="PS50056">
    <property type="entry name" value="TYR_PHOSPHATASE_2"/>
    <property type="match status" value="1"/>
</dbReference>
<feature type="compositionally biased region" description="Basic residues" evidence="2">
    <location>
        <begin position="42"/>
        <end position="53"/>
    </location>
</feature>
<dbReference type="PANTHER" id="PTHR23339">
    <property type="entry name" value="TYROSINE SPECIFIC PROTEIN PHOSPHATASE AND DUAL SPECIFICITY PROTEIN PHOSPHATASE"/>
    <property type="match status" value="1"/>
</dbReference>
<dbReference type="AlphaFoldDB" id="A0AAW0YKC4"/>
<feature type="region of interest" description="Disordered" evidence="2">
    <location>
        <begin position="355"/>
        <end position="386"/>
    </location>
</feature>
<evidence type="ECO:0000313" key="4">
    <source>
        <dbReference type="EMBL" id="KAK8853064.1"/>
    </source>
</evidence>
<feature type="domain" description="Tyrosine specific protein phosphatases" evidence="3">
    <location>
        <begin position="751"/>
        <end position="813"/>
    </location>
</feature>
<evidence type="ECO:0000256" key="2">
    <source>
        <dbReference type="SAM" id="MobiDB-lite"/>
    </source>
</evidence>
<dbReference type="GO" id="GO:0016791">
    <property type="term" value="F:phosphatase activity"/>
    <property type="evidence" value="ECO:0007669"/>
    <property type="project" value="UniProtKB-ARBA"/>
</dbReference>
<reference evidence="4 5" key="1">
    <citation type="journal article" date="2024" name="bioRxiv">
        <title>Comparative genomics of Cryptococcus and Kwoniella reveals pathogenesis evolution and contrasting karyotype dynamics via intercentromeric recombination or chromosome fusion.</title>
        <authorList>
            <person name="Coelho M.A."/>
            <person name="David-Palma M."/>
            <person name="Shea T."/>
            <person name="Bowers K."/>
            <person name="McGinley-Smith S."/>
            <person name="Mohammad A.W."/>
            <person name="Gnirke A."/>
            <person name="Yurkov A.M."/>
            <person name="Nowrousian M."/>
            <person name="Sun S."/>
            <person name="Cuomo C.A."/>
            <person name="Heitman J."/>
        </authorList>
    </citation>
    <scope>NUCLEOTIDE SEQUENCE [LARGE SCALE GENOMIC DNA]</scope>
    <source>
        <strain evidence="4 5">CBS 13917</strain>
    </source>
</reference>
<dbReference type="EMBL" id="JBCAWK010000007">
    <property type="protein sequence ID" value="KAK8853064.1"/>
    <property type="molecule type" value="Genomic_DNA"/>
</dbReference>
<protein>
    <recommendedName>
        <fullName evidence="3">Tyrosine specific protein phosphatases domain-containing protein</fullName>
    </recommendedName>
</protein>
<evidence type="ECO:0000259" key="3">
    <source>
        <dbReference type="PROSITE" id="PS50056"/>
    </source>
</evidence>
<evidence type="ECO:0000313" key="5">
    <source>
        <dbReference type="Proteomes" id="UP001388673"/>
    </source>
</evidence>
<comment type="caution">
    <text evidence="4">The sequence shown here is derived from an EMBL/GenBank/DDBJ whole genome shotgun (WGS) entry which is preliminary data.</text>
</comment>